<feature type="compositionally biased region" description="Basic and acidic residues" evidence="1">
    <location>
        <begin position="1"/>
        <end position="22"/>
    </location>
</feature>
<protein>
    <submittedName>
        <fullName evidence="2">Uncharacterized protein</fullName>
    </submittedName>
</protein>
<gene>
    <name evidence="2" type="ORF">V1264_022089</name>
</gene>
<reference evidence="2 3" key="1">
    <citation type="submission" date="2024-02" db="EMBL/GenBank/DDBJ databases">
        <title>Chromosome-scale genome assembly of the rough periwinkle Littorina saxatilis.</title>
        <authorList>
            <person name="De Jode A."/>
            <person name="Faria R."/>
            <person name="Formenti G."/>
            <person name="Sims Y."/>
            <person name="Smith T.P."/>
            <person name="Tracey A."/>
            <person name="Wood J.M.D."/>
            <person name="Zagrodzka Z.B."/>
            <person name="Johannesson K."/>
            <person name="Butlin R.K."/>
            <person name="Leder E.H."/>
        </authorList>
    </citation>
    <scope>NUCLEOTIDE SEQUENCE [LARGE SCALE GENOMIC DNA]</scope>
    <source>
        <strain evidence="2">Snail1</strain>
        <tissue evidence="2">Muscle</tissue>
    </source>
</reference>
<dbReference type="Proteomes" id="UP001374579">
    <property type="component" value="Unassembled WGS sequence"/>
</dbReference>
<keyword evidence="3" id="KW-1185">Reference proteome</keyword>
<organism evidence="2 3">
    <name type="scientific">Littorina saxatilis</name>
    <dbReference type="NCBI Taxonomy" id="31220"/>
    <lineage>
        <taxon>Eukaryota</taxon>
        <taxon>Metazoa</taxon>
        <taxon>Spiralia</taxon>
        <taxon>Lophotrochozoa</taxon>
        <taxon>Mollusca</taxon>
        <taxon>Gastropoda</taxon>
        <taxon>Caenogastropoda</taxon>
        <taxon>Littorinimorpha</taxon>
        <taxon>Littorinoidea</taxon>
        <taxon>Littorinidae</taxon>
        <taxon>Littorina</taxon>
    </lineage>
</organism>
<sequence>MGSQDRASETETMGSRERDCGHGRPGPSQRDWWVDGRETRQDATTSSDARTPAPTSGTDPSTRELRERLRFLEDAFEKGAEGHRGHRMDHLSITVAHDVRRKIVEGKSIDLAILLAKSFMDRQEDRQTVAYVLEFRIGAATTAVISGRTMEEIKILGRWKSQAVRVYIRV</sequence>
<evidence type="ECO:0000256" key="1">
    <source>
        <dbReference type="SAM" id="MobiDB-lite"/>
    </source>
</evidence>
<dbReference type="EMBL" id="JBAMIC010004070">
    <property type="protein sequence ID" value="KAK7088138.1"/>
    <property type="molecule type" value="Genomic_DNA"/>
</dbReference>
<proteinExistence type="predicted"/>
<feature type="region of interest" description="Disordered" evidence="1">
    <location>
        <begin position="1"/>
        <end position="64"/>
    </location>
</feature>
<feature type="compositionally biased region" description="Basic and acidic residues" evidence="1">
    <location>
        <begin position="32"/>
        <end position="41"/>
    </location>
</feature>
<name>A0AAN9AJJ1_9CAEN</name>
<evidence type="ECO:0000313" key="3">
    <source>
        <dbReference type="Proteomes" id="UP001374579"/>
    </source>
</evidence>
<evidence type="ECO:0000313" key="2">
    <source>
        <dbReference type="EMBL" id="KAK7088138.1"/>
    </source>
</evidence>
<accession>A0AAN9AJJ1</accession>
<comment type="caution">
    <text evidence="2">The sequence shown here is derived from an EMBL/GenBank/DDBJ whole genome shotgun (WGS) entry which is preliminary data.</text>
</comment>
<dbReference type="AlphaFoldDB" id="A0AAN9AJJ1"/>
<feature type="compositionally biased region" description="Polar residues" evidence="1">
    <location>
        <begin position="42"/>
        <end position="60"/>
    </location>
</feature>